<organism evidence="7 8">
    <name type="scientific">Aquabacterium soli</name>
    <dbReference type="NCBI Taxonomy" id="2493092"/>
    <lineage>
        <taxon>Bacteria</taxon>
        <taxon>Pseudomonadati</taxon>
        <taxon>Pseudomonadota</taxon>
        <taxon>Betaproteobacteria</taxon>
        <taxon>Burkholderiales</taxon>
        <taxon>Aquabacterium</taxon>
    </lineage>
</organism>
<dbReference type="Proteomes" id="UP000269265">
    <property type="component" value="Unassembled WGS sequence"/>
</dbReference>
<comment type="subcellular location">
    <subcellularLocation>
        <location evidence="1">Cell inner membrane</location>
    </subcellularLocation>
</comment>
<evidence type="ECO:0000313" key="7">
    <source>
        <dbReference type="EMBL" id="RRS05144.1"/>
    </source>
</evidence>
<dbReference type="EMBL" id="RSED01000004">
    <property type="protein sequence ID" value="RRS05144.1"/>
    <property type="molecule type" value="Genomic_DNA"/>
</dbReference>
<evidence type="ECO:0000256" key="3">
    <source>
        <dbReference type="ARBA" id="ARBA00022519"/>
    </source>
</evidence>
<keyword evidence="3" id="KW-0997">Cell inner membrane</keyword>
<dbReference type="PANTHER" id="PTHR30606:SF9">
    <property type="entry name" value="LIPID A BIOSYNTHESIS LAUROYLTRANSFERASE"/>
    <property type="match status" value="1"/>
</dbReference>
<dbReference type="GO" id="GO:0009247">
    <property type="term" value="P:glycolipid biosynthetic process"/>
    <property type="evidence" value="ECO:0007669"/>
    <property type="project" value="UniProtKB-ARBA"/>
</dbReference>
<evidence type="ECO:0000256" key="6">
    <source>
        <dbReference type="ARBA" id="ARBA00023315"/>
    </source>
</evidence>
<evidence type="ECO:0000256" key="2">
    <source>
        <dbReference type="ARBA" id="ARBA00022475"/>
    </source>
</evidence>
<keyword evidence="2" id="KW-1003">Cell membrane</keyword>
<evidence type="ECO:0000256" key="1">
    <source>
        <dbReference type="ARBA" id="ARBA00004533"/>
    </source>
</evidence>
<keyword evidence="4 7" id="KW-0808">Transferase</keyword>
<evidence type="ECO:0000256" key="4">
    <source>
        <dbReference type="ARBA" id="ARBA00022679"/>
    </source>
</evidence>
<evidence type="ECO:0000313" key="8">
    <source>
        <dbReference type="Proteomes" id="UP000269265"/>
    </source>
</evidence>
<protein>
    <submittedName>
        <fullName evidence="7">Acyltransferase</fullName>
    </submittedName>
</protein>
<dbReference type="GO" id="GO:0016746">
    <property type="term" value="F:acyltransferase activity"/>
    <property type="evidence" value="ECO:0007669"/>
    <property type="project" value="UniProtKB-KW"/>
</dbReference>
<dbReference type="InterPro" id="IPR004960">
    <property type="entry name" value="LipA_acyltrans"/>
</dbReference>
<dbReference type="OrthoDB" id="9808633at2"/>
<dbReference type="RefSeq" id="WP_125242363.1">
    <property type="nucleotide sequence ID" value="NZ_RSED01000004.1"/>
</dbReference>
<gene>
    <name evidence="7" type="ORF">EIP75_06130</name>
</gene>
<evidence type="ECO:0000256" key="5">
    <source>
        <dbReference type="ARBA" id="ARBA00023136"/>
    </source>
</evidence>
<keyword evidence="6 7" id="KW-0012">Acyltransferase</keyword>
<keyword evidence="5" id="KW-0472">Membrane</keyword>
<sequence length="337" mass="37358">MSSAVPPPPQAQSPAAPHWASLNEATFVGGIRLLFWIYRVLGRTPFRLCLYPVVAYYWATKPLARESSLDYLRRLHAHKRLKGASVGREPGAWQSLQHLLAFADTILDKLLAMSGALGGEALRSFGEEGLLALRDQGRGAIIVTGHVGCMELCRISAERHRGVRLNVLVHTVHAERFNRLLQRLHPDSPVRLIQVTEISPATAIMLADKVAQGEYVAIAGDRVPVSHSTTVSATFLGAQARWPVGPYVLAALLKCPLYAMACVREHDAVHGEGYVLRVQRLAESVVLPRGRREEAMAGHAQDFATWLESVLVRSPMAWFNFFPFWRQGEQPPVMPEQ</sequence>
<reference evidence="7 8" key="1">
    <citation type="submission" date="2018-12" db="EMBL/GenBank/DDBJ databases">
        <title>The whole draft genome of Aquabacterium sp. SJQ9.</title>
        <authorList>
            <person name="Sun L."/>
            <person name="Gao X."/>
            <person name="Chen W."/>
            <person name="Huang K."/>
        </authorList>
    </citation>
    <scope>NUCLEOTIDE SEQUENCE [LARGE SCALE GENOMIC DNA]</scope>
    <source>
        <strain evidence="7 8">SJQ9</strain>
    </source>
</reference>
<dbReference type="AlphaFoldDB" id="A0A3R8U5L9"/>
<accession>A0A3R8U5L9</accession>
<name>A0A3R8U5L9_9BURK</name>
<keyword evidence="8" id="KW-1185">Reference proteome</keyword>
<dbReference type="CDD" id="cd07984">
    <property type="entry name" value="LPLAT_LABLAT-like"/>
    <property type="match status" value="1"/>
</dbReference>
<dbReference type="GO" id="GO:0005886">
    <property type="term" value="C:plasma membrane"/>
    <property type="evidence" value="ECO:0007669"/>
    <property type="project" value="UniProtKB-SubCell"/>
</dbReference>
<dbReference type="PANTHER" id="PTHR30606">
    <property type="entry name" value="LIPID A BIOSYNTHESIS LAUROYL ACYLTRANSFERASE"/>
    <property type="match status" value="1"/>
</dbReference>
<dbReference type="Pfam" id="PF03279">
    <property type="entry name" value="Lip_A_acyltrans"/>
    <property type="match status" value="1"/>
</dbReference>
<comment type="caution">
    <text evidence="7">The sequence shown here is derived from an EMBL/GenBank/DDBJ whole genome shotgun (WGS) entry which is preliminary data.</text>
</comment>
<proteinExistence type="predicted"/>